<gene>
    <name evidence="1" type="ORF">S01H4_22527</name>
</gene>
<feature type="non-terminal residue" evidence="1">
    <location>
        <position position="1"/>
    </location>
</feature>
<evidence type="ECO:0000313" key="1">
    <source>
        <dbReference type="EMBL" id="GAG88031.1"/>
    </source>
</evidence>
<dbReference type="EMBL" id="BART01010339">
    <property type="protein sequence ID" value="GAG88031.1"/>
    <property type="molecule type" value="Genomic_DNA"/>
</dbReference>
<organism evidence="1">
    <name type="scientific">marine sediment metagenome</name>
    <dbReference type="NCBI Taxonomy" id="412755"/>
    <lineage>
        <taxon>unclassified sequences</taxon>
        <taxon>metagenomes</taxon>
        <taxon>ecological metagenomes</taxon>
    </lineage>
</organism>
<sequence length="184" mass="21323">GVLNEREVLEAYSELGYNERDAKRMADFTVKQILATQSKFTARDIIAAFTKYMITRSEASILLTGIGVRSENISFIISTAEYKREWELTDSKIAAIRNLYKKEVYTADKARSELLRLDFPAERVNVLMEQWFVDEKDKPPRYWTTAQTLGFVKDGLITPERGQLELQRIGYDTEHIHIYMVATK</sequence>
<proteinExistence type="predicted"/>
<name>X1CV38_9ZZZZ</name>
<reference evidence="1" key="1">
    <citation type="journal article" date="2014" name="Front. Microbiol.">
        <title>High frequency of phylogenetically diverse reductive dehalogenase-homologous genes in deep subseafloor sedimentary metagenomes.</title>
        <authorList>
            <person name="Kawai M."/>
            <person name="Futagami T."/>
            <person name="Toyoda A."/>
            <person name="Takaki Y."/>
            <person name="Nishi S."/>
            <person name="Hori S."/>
            <person name="Arai W."/>
            <person name="Tsubouchi T."/>
            <person name="Morono Y."/>
            <person name="Uchiyama I."/>
            <person name="Ito T."/>
            <person name="Fujiyama A."/>
            <person name="Inagaki F."/>
            <person name="Takami H."/>
        </authorList>
    </citation>
    <scope>NUCLEOTIDE SEQUENCE</scope>
    <source>
        <strain evidence="1">Expedition CK06-06</strain>
    </source>
</reference>
<accession>X1CV38</accession>
<comment type="caution">
    <text evidence="1">The sequence shown here is derived from an EMBL/GenBank/DDBJ whole genome shotgun (WGS) entry which is preliminary data.</text>
</comment>
<protein>
    <submittedName>
        <fullName evidence="1">Uncharacterized protein</fullName>
    </submittedName>
</protein>
<dbReference type="AlphaFoldDB" id="X1CV38"/>